<sequence>MGAKKFFKNELQVSMFNLEHESAPDFYLSCWQKNRSCLPLLFIRGLLCGVNIATVIASMIILTDVLNGFGFWWIYLTHWGVVANTLTTIFAFGMSLRVYLRGPIDSTFGLPWYFKLYWFLYNASVPVALLITIFYWSFISGSEEFMGIDPTLDVFLHAVNSVVMLCLLFTTRHPTRLLHFYHAVIFGVLYLVFCLIYYFAGGLDPNGNVWIYPMLDWSNPGPTSIVVVLVAVGIILLHVLVDLLALCRNYFSRRYRKDNSSFSVSR</sequence>
<dbReference type="EMBL" id="CM046118">
    <property type="protein sequence ID" value="KAI8438786.1"/>
    <property type="molecule type" value="Genomic_DNA"/>
</dbReference>
<name>A0ACC0KRL3_CHOFU</name>
<protein>
    <submittedName>
        <fullName evidence="1">Uncharacterized protein</fullName>
    </submittedName>
</protein>
<evidence type="ECO:0000313" key="1">
    <source>
        <dbReference type="EMBL" id="KAI8438786.1"/>
    </source>
</evidence>
<dbReference type="Proteomes" id="UP001064048">
    <property type="component" value="Chromosome 18"/>
</dbReference>
<keyword evidence="2" id="KW-1185">Reference proteome</keyword>
<evidence type="ECO:0000313" key="2">
    <source>
        <dbReference type="Proteomes" id="UP001064048"/>
    </source>
</evidence>
<reference evidence="1 2" key="1">
    <citation type="journal article" date="2022" name="Genome Biol. Evol.">
        <title>The Spruce Budworm Genome: Reconstructing the Evolutionary History of Antifreeze Proteins.</title>
        <authorList>
            <person name="Beliveau C."/>
            <person name="Gagne P."/>
            <person name="Picq S."/>
            <person name="Vernygora O."/>
            <person name="Keeling C.I."/>
            <person name="Pinkney K."/>
            <person name="Doucet D."/>
            <person name="Wen F."/>
            <person name="Johnston J.S."/>
            <person name="Maaroufi H."/>
            <person name="Boyle B."/>
            <person name="Laroche J."/>
            <person name="Dewar K."/>
            <person name="Juretic N."/>
            <person name="Blackburn G."/>
            <person name="Nisole A."/>
            <person name="Brunet B."/>
            <person name="Brandao M."/>
            <person name="Lumley L."/>
            <person name="Duan J."/>
            <person name="Quan G."/>
            <person name="Lucarotti C.J."/>
            <person name="Roe A.D."/>
            <person name="Sperling F.A.H."/>
            <person name="Levesque R.C."/>
            <person name="Cusson M."/>
        </authorList>
    </citation>
    <scope>NUCLEOTIDE SEQUENCE [LARGE SCALE GENOMIC DNA]</scope>
    <source>
        <strain evidence="1">Glfc:IPQL:Cfum</strain>
    </source>
</reference>
<organism evidence="1 2">
    <name type="scientific">Choristoneura fumiferana</name>
    <name type="common">Spruce budworm moth</name>
    <name type="synonym">Archips fumiferana</name>
    <dbReference type="NCBI Taxonomy" id="7141"/>
    <lineage>
        <taxon>Eukaryota</taxon>
        <taxon>Metazoa</taxon>
        <taxon>Ecdysozoa</taxon>
        <taxon>Arthropoda</taxon>
        <taxon>Hexapoda</taxon>
        <taxon>Insecta</taxon>
        <taxon>Pterygota</taxon>
        <taxon>Neoptera</taxon>
        <taxon>Endopterygota</taxon>
        <taxon>Lepidoptera</taxon>
        <taxon>Glossata</taxon>
        <taxon>Ditrysia</taxon>
        <taxon>Tortricoidea</taxon>
        <taxon>Tortricidae</taxon>
        <taxon>Tortricinae</taxon>
        <taxon>Choristoneura</taxon>
    </lineage>
</organism>
<gene>
    <name evidence="1" type="ORF">MSG28_011170</name>
</gene>
<proteinExistence type="predicted"/>
<accession>A0ACC0KRL3</accession>
<comment type="caution">
    <text evidence="1">The sequence shown here is derived from an EMBL/GenBank/DDBJ whole genome shotgun (WGS) entry which is preliminary data.</text>
</comment>